<sequence>MLKKSKQKFIFDPDYCHNEREVESKLIVSYLLPALGYSINSWRQEIKFNRFRLDFFAESSQTKNGVVIEAKHPDKNLNDHLAQLKGYMIYLDLTYGLLTNGKEIRIYKRATGNTIQLVFHCFAYGIENKIDEIRALIGRETLANSSNTDVNLKMTDVNMKIIAIYHNKGGVGKTTTVVNLAATFSKAGKKVLIIDLDSQANATFATGLVNFGDEEKDNLKDNYIYHLLKSRKSFSISDVARSSRFCSHTIDVIPSHILLMKHEKELNEYKYVQGILIKKLEEVKDKYDIVLIDTPPSLNLYAGLALITADYLLIPSDLKPFANEGLDNVREFLEETNEFREMTNRPPIQTLGVLPTKISTNAKFIKGTLQKRMALIKQHYQFEVMDSIIFEREDLAKCTEQTLEIGELEVADPRSIHDFKSHSKSVNEFQELAQEIMQKIGLSS</sequence>
<evidence type="ECO:0000259" key="1">
    <source>
        <dbReference type="Pfam" id="PF13588"/>
    </source>
</evidence>
<dbReference type="Pfam" id="PF13588">
    <property type="entry name" value="HSDR_N_2"/>
    <property type="match status" value="1"/>
</dbReference>
<dbReference type="InterPro" id="IPR027417">
    <property type="entry name" value="P-loop_NTPase"/>
</dbReference>
<reference evidence="3 4" key="1">
    <citation type="journal article" date="2016" name="Front. Microbiol.">
        <title>Single-Cell (Meta-)Genomics of a Dimorphic Candidatus Thiomargarita nelsonii Reveals Genomic Plasticity.</title>
        <authorList>
            <person name="Flood B.E."/>
            <person name="Fliss P."/>
            <person name="Jones D.S."/>
            <person name="Dick G.J."/>
            <person name="Jain S."/>
            <person name="Kaster A.K."/>
            <person name="Winkel M."/>
            <person name="Mussmann M."/>
            <person name="Bailey J."/>
        </authorList>
    </citation>
    <scope>NUCLEOTIDE SEQUENCE [LARGE SCALE GENOMIC DNA]</scope>
    <source>
        <strain evidence="3">Hydrate Ridge</strain>
    </source>
</reference>
<dbReference type="PANTHER" id="PTHR13696">
    <property type="entry name" value="P-LOOP CONTAINING NUCLEOSIDE TRIPHOSPHATE HYDROLASE"/>
    <property type="match status" value="1"/>
</dbReference>
<keyword evidence="4" id="KW-1185">Reference proteome</keyword>
<evidence type="ECO:0000313" key="3">
    <source>
        <dbReference type="EMBL" id="KHD08812.1"/>
    </source>
</evidence>
<dbReference type="InterPro" id="IPR050678">
    <property type="entry name" value="DNA_Partitioning_ATPase"/>
</dbReference>
<dbReference type="Gene3D" id="3.40.50.300">
    <property type="entry name" value="P-loop containing nucleotide triphosphate hydrolases"/>
    <property type="match status" value="1"/>
</dbReference>
<gene>
    <name evidence="3" type="ORF">PN36_19975</name>
</gene>
<dbReference type="Pfam" id="PF13614">
    <property type="entry name" value="AAA_31"/>
    <property type="match status" value="1"/>
</dbReference>
<evidence type="ECO:0000259" key="2">
    <source>
        <dbReference type="Pfam" id="PF13614"/>
    </source>
</evidence>
<accession>A0A0A6PET6</accession>
<dbReference type="AlphaFoldDB" id="A0A0A6PET6"/>
<proteinExistence type="predicted"/>
<protein>
    <submittedName>
        <fullName evidence="3">Plasmid partitioning protein ParA</fullName>
    </submittedName>
</protein>
<feature type="domain" description="Type I restriction enzyme R protein N-terminal" evidence="1">
    <location>
        <begin position="25"/>
        <end position="112"/>
    </location>
</feature>
<dbReference type="InterPro" id="IPR025669">
    <property type="entry name" value="AAA_dom"/>
</dbReference>
<dbReference type="PANTHER" id="PTHR13696:SF99">
    <property type="entry name" value="COBYRINIC ACID AC-DIAMIDE SYNTHASE"/>
    <property type="match status" value="1"/>
</dbReference>
<name>A0A0A6PET6_9GAMM</name>
<dbReference type="CDD" id="cd02042">
    <property type="entry name" value="ParAB_family"/>
    <property type="match status" value="1"/>
</dbReference>
<evidence type="ECO:0000313" key="4">
    <source>
        <dbReference type="Proteomes" id="UP000030428"/>
    </source>
</evidence>
<dbReference type="Gene3D" id="3.90.1570.30">
    <property type="match status" value="1"/>
</dbReference>
<feature type="domain" description="AAA" evidence="2">
    <location>
        <begin position="159"/>
        <end position="337"/>
    </location>
</feature>
<dbReference type="Proteomes" id="UP000030428">
    <property type="component" value="Unassembled WGS sequence"/>
</dbReference>
<dbReference type="EMBL" id="JSZA02000084">
    <property type="protein sequence ID" value="KHD08812.1"/>
    <property type="molecule type" value="Genomic_DNA"/>
</dbReference>
<dbReference type="SUPFAM" id="SSF52540">
    <property type="entry name" value="P-loop containing nucleoside triphosphate hydrolases"/>
    <property type="match status" value="1"/>
</dbReference>
<dbReference type="InterPro" id="IPR029464">
    <property type="entry name" value="HSDR_N"/>
</dbReference>
<organism evidence="3 4">
    <name type="scientific">Candidatus Thiomargarita nelsonii</name>
    <dbReference type="NCBI Taxonomy" id="1003181"/>
    <lineage>
        <taxon>Bacteria</taxon>
        <taxon>Pseudomonadati</taxon>
        <taxon>Pseudomonadota</taxon>
        <taxon>Gammaproteobacteria</taxon>
        <taxon>Thiotrichales</taxon>
        <taxon>Thiotrichaceae</taxon>
        <taxon>Thiomargarita</taxon>
    </lineage>
</organism>
<comment type="caution">
    <text evidence="3">The sequence shown here is derived from an EMBL/GenBank/DDBJ whole genome shotgun (WGS) entry which is preliminary data.</text>
</comment>